<feature type="compositionally biased region" description="Polar residues" evidence="1">
    <location>
        <begin position="54"/>
        <end position="63"/>
    </location>
</feature>
<comment type="caution">
    <text evidence="2">The sequence shown here is derived from an EMBL/GenBank/DDBJ whole genome shotgun (WGS) entry which is preliminary data.</text>
</comment>
<sequence>MSEEGGKGAPPVPSISMATEGSSSAPLQTKHNKGKGEGKNSRRDSDISKRKSHIPSTPTLPDQ</sequence>
<dbReference type="Proteomes" id="UP000762676">
    <property type="component" value="Unassembled WGS sequence"/>
</dbReference>
<evidence type="ECO:0000313" key="3">
    <source>
        <dbReference type="Proteomes" id="UP000762676"/>
    </source>
</evidence>
<accession>A0AAV4HB15</accession>
<feature type="non-terminal residue" evidence="2">
    <location>
        <position position="63"/>
    </location>
</feature>
<gene>
    <name evidence="2" type="ORF">ElyMa_006272400</name>
</gene>
<dbReference type="AlphaFoldDB" id="A0AAV4HB15"/>
<protein>
    <submittedName>
        <fullName evidence="2">Uncharacterized protein</fullName>
    </submittedName>
</protein>
<reference evidence="2 3" key="1">
    <citation type="journal article" date="2021" name="Elife">
        <title>Chloroplast acquisition without the gene transfer in kleptoplastic sea slugs, Plakobranchus ocellatus.</title>
        <authorList>
            <person name="Maeda T."/>
            <person name="Takahashi S."/>
            <person name="Yoshida T."/>
            <person name="Shimamura S."/>
            <person name="Takaki Y."/>
            <person name="Nagai Y."/>
            <person name="Toyoda A."/>
            <person name="Suzuki Y."/>
            <person name="Arimoto A."/>
            <person name="Ishii H."/>
            <person name="Satoh N."/>
            <person name="Nishiyama T."/>
            <person name="Hasebe M."/>
            <person name="Maruyama T."/>
            <person name="Minagawa J."/>
            <person name="Obokata J."/>
            <person name="Shigenobu S."/>
        </authorList>
    </citation>
    <scope>NUCLEOTIDE SEQUENCE [LARGE SCALE GENOMIC DNA]</scope>
</reference>
<feature type="region of interest" description="Disordered" evidence="1">
    <location>
        <begin position="1"/>
        <end position="63"/>
    </location>
</feature>
<name>A0AAV4HB15_9GAST</name>
<keyword evidence="3" id="KW-1185">Reference proteome</keyword>
<evidence type="ECO:0000313" key="2">
    <source>
        <dbReference type="EMBL" id="GFR95382.1"/>
    </source>
</evidence>
<feature type="compositionally biased region" description="Basic and acidic residues" evidence="1">
    <location>
        <begin position="34"/>
        <end position="49"/>
    </location>
</feature>
<proteinExistence type="predicted"/>
<evidence type="ECO:0000256" key="1">
    <source>
        <dbReference type="SAM" id="MobiDB-lite"/>
    </source>
</evidence>
<dbReference type="EMBL" id="BMAT01012603">
    <property type="protein sequence ID" value="GFR95382.1"/>
    <property type="molecule type" value="Genomic_DNA"/>
</dbReference>
<feature type="compositionally biased region" description="Polar residues" evidence="1">
    <location>
        <begin position="16"/>
        <end position="29"/>
    </location>
</feature>
<organism evidence="2 3">
    <name type="scientific">Elysia marginata</name>
    <dbReference type="NCBI Taxonomy" id="1093978"/>
    <lineage>
        <taxon>Eukaryota</taxon>
        <taxon>Metazoa</taxon>
        <taxon>Spiralia</taxon>
        <taxon>Lophotrochozoa</taxon>
        <taxon>Mollusca</taxon>
        <taxon>Gastropoda</taxon>
        <taxon>Heterobranchia</taxon>
        <taxon>Euthyneura</taxon>
        <taxon>Panpulmonata</taxon>
        <taxon>Sacoglossa</taxon>
        <taxon>Placobranchoidea</taxon>
        <taxon>Plakobranchidae</taxon>
        <taxon>Elysia</taxon>
    </lineage>
</organism>